<comment type="cofactor">
    <cofactor evidence="2 22">
        <name>FAD</name>
        <dbReference type="ChEBI" id="CHEBI:57692"/>
    </cofactor>
</comment>
<keyword evidence="15 22" id="KW-0560">Oxidoreductase</keyword>
<dbReference type="SUPFAM" id="SSF54862">
    <property type="entry name" value="4Fe-4S ferredoxins"/>
    <property type="match status" value="1"/>
</dbReference>
<evidence type="ECO:0000256" key="19">
    <source>
        <dbReference type="ARBA" id="ARBA00032722"/>
    </source>
</evidence>
<keyword evidence="11" id="KW-0677">Repeat</keyword>
<dbReference type="InterPro" id="IPR028261">
    <property type="entry name" value="DPD_II"/>
</dbReference>
<reference evidence="24" key="1">
    <citation type="journal article" date="2004" name="Nature">
        <title>Genome duplication in the teleost fish Tetraodon nigroviridis reveals the early vertebrate proto-karyotype.</title>
        <authorList>
            <person name="Jaillon O."/>
            <person name="Aury J.-M."/>
            <person name="Brunet F."/>
            <person name="Petit J.-L."/>
            <person name="Stange-Thomann N."/>
            <person name="Mauceli E."/>
            <person name="Bouneau L."/>
            <person name="Fischer C."/>
            <person name="Ozouf-Costaz C."/>
            <person name="Bernot A."/>
            <person name="Nicaud S."/>
            <person name="Jaffe D."/>
            <person name="Fisher S."/>
            <person name="Lutfalla G."/>
            <person name="Dossat C."/>
            <person name="Segurens B."/>
            <person name="Dasilva C."/>
            <person name="Salanoubat M."/>
            <person name="Levy M."/>
            <person name="Boudet N."/>
            <person name="Castellano S."/>
            <person name="Anthouard V."/>
            <person name="Jubin C."/>
            <person name="Castelli V."/>
            <person name="Katinka M."/>
            <person name="Vacherie B."/>
            <person name="Biemont C."/>
            <person name="Skalli Z."/>
            <person name="Cattolico L."/>
            <person name="Poulain J."/>
            <person name="De Berardinis V."/>
            <person name="Cruaud C."/>
            <person name="Duprat S."/>
            <person name="Brottier P."/>
            <person name="Coutanceau J.-P."/>
            <person name="Gouzy J."/>
            <person name="Parra G."/>
            <person name="Lardier G."/>
            <person name="Chapple C."/>
            <person name="McKernan K.J."/>
            <person name="McEwan P."/>
            <person name="Bosak S."/>
            <person name="Kellis M."/>
            <person name="Volff J.-N."/>
            <person name="Guigo R."/>
            <person name="Zody M.C."/>
            <person name="Mesirov J."/>
            <person name="Lindblad-Toh K."/>
            <person name="Birren B."/>
            <person name="Nusbaum C."/>
            <person name="Kahn D."/>
            <person name="Robinson-Rechavi M."/>
            <person name="Laudet V."/>
            <person name="Schachter V."/>
            <person name="Quetier F."/>
            <person name="Saurin W."/>
            <person name="Scarpelli C."/>
            <person name="Wincker P."/>
            <person name="Lander E.S."/>
            <person name="Weissenbach J."/>
            <person name="Roest Crollius H."/>
        </authorList>
    </citation>
    <scope>NUCLEOTIDE SEQUENCE [LARGE SCALE GENOMIC DNA]</scope>
</reference>
<evidence type="ECO:0000256" key="20">
    <source>
        <dbReference type="ARBA" id="ARBA00047626"/>
    </source>
</evidence>
<dbReference type="InterPro" id="IPR005720">
    <property type="entry name" value="Dihydroorotate_DH_cat"/>
</dbReference>
<dbReference type="EC" id="1.3.1.2" evidence="5 22"/>
<dbReference type="GO" id="GO:0019483">
    <property type="term" value="P:beta-alanine biosynthetic process"/>
    <property type="evidence" value="ECO:0007669"/>
    <property type="project" value="UniProtKB-UniPathway"/>
</dbReference>
<dbReference type="GO" id="GO:0006210">
    <property type="term" value="P:thymine catabolic process"/>
    <property type="evidence" value="ECO:0007669"/>
    <property type="project" value="TreeGrafter"/>
</dbReference>
<comment type="cofactor">
    <cofactor evidence="22">
        <name>[4Fe-4S] cluster</name>
        <dbReference type="ChEBI" id="CHEBI:49883"/>
    </cofactor>
    <text evidence="22">Binds 4 [4Fe-4S] clusters. Contains approximately 16 iron atoms per subunit.</text>
</comment>
<dbReference type="InterPro" id="IPR023753">
    <property type="entry name" value="FAD/NAD-binding_dom"/>
</dbReference>
<dbReference type="FunFam" id="3.50.50.60:FF:000061">
    <property type="entry name" value="Dihydropyrimidine dehydrogenase [NADP(+)]"/>
    <property type="match status" value="1"/>
</dbReference>
<dbReference type="Gene3D" id="3.30.70.20">
    <property type="match status" value="1"/>
</dbReference>
<dbReference type="GO" id="GO:0002058">
    <property type="term" value="F:uracil binding"/>
    <property type="evidence" value="ECO:0007669"/>
    <property type="project" value="TreeGrafter"/>
</dbReference>
<dbReference type="Gene3D" id="1.10.1060.10">
    <property type="entry name" value="Alpha-helical ferredoxin"/>
    <property type="match status" value="1"/>
</dbReference>
<dbReference type="FunFam" id="3.30.70.20:FF:000023">
    <property type="entry name" value="Dihydropyrimidine dehydrogenase [NADP(+)]"/>
    <property type="match status" value="1"/>
</dbReference>
<dbReference type="SUPFAM" id="SSF51971">
    <property type="entry name" value="Nucleotide-binding domain"/>
    <property type="match status" value="2"/>
</dbReference>
<proteinExistence type="inferred from homology"/>
<keyword evidence="8 22" id="KW-0285">Flavoprotein</keyword>
<evidence type="ECO:0000256" key="13">
    <source>
        <dbReference type="ARBA" id="ARBA00022827"/>
    </source>
</evidence>
<comment type="similarity">
    <text evidence="4 22">Belongs to the dihydropyrimidine dehydrogenase family.</text>
</comment>
<dbReference type="GO" id="GO:0051539">
    <property type="term" value="F:4 iron, 4 sulfur cluster binding"/>
    <property type="evidence" value="ECO:0007669"/>
    <property type="project" value="UniProtKB-KW"/>
</dbReference>
<dbReference type="CDD" id="cd02940">
    <property type="entry name" value="DHPD_FMN"/>
    <property type="match status" value="1"/>
</dbReference>
<dbReference type="InterPro" id="IPR009051">
    <property type="entry name" value="Helical_ferredxn"/>
</dbReference>
<dbReference type="Pfam" id="PF07992">
    <property type="entry name" value="Pyr_redox_2"/>
    <property type="match status" value="1"/>
</dbReference>
<dbReference type="GO" id="GO:0006212">
    <property type="term" value="P:uracil catabolic process"/>
    <property type="evidence" value="ECO:0007669"/>
    <property type="project" value="TreeGrafter"/>
</dbReference>
<accession>Q4SZ09</accession>
<keyword evidence="14 22" id="KW-0521">NADP</keyword>
<dbReference type="UniPathway" id="UPA00131"/>
<evidence type="ECO:0000256" key="17">
    <source>
        <dbReference type="ARBA" id="ARBA00023014"/>
    </source>
</evidence>
<dbReference type="Pfam" id="PF14697">
    <property type="entry name" value="Fer4_21"/>
    <property type="match status" value="1"/>
</dbReference>
<protein>
    <recommendedName>
        <fullName evidence="6 22">Dihydropyrimidine dehydrogenase [NADP(+)]</fullName>
        <shortName evidence="22">DHPDHase</shortName>
        <shortName evidence="22">DPD</shortName>
        <ecNumber evidence="5 22">1.3.1.2</ecNumber>
    </recommendedName>
    <alternativeName>
        <fullName evidence="19 22">Dihydrothymine dehydrogenase</fullName>
    </alternativeName>
    <alternativeName>
        <fullName evidence="18 22">Dihydrouracil dehydrogenase</fullName>
    </alternativeName>
</protein>
<evidence type="ECO:0000256" key="18">
    <source>
        <dbReference type="ARBA" id="ARBA00030119"/>
    </source>
</evidence>
<keyword evidence="9 22" id="KW-0288">FMN</keyword>
<evidence type="ECO:0000256" key="10">
    <source>
        <dbReference type="ARBA" id="ARBA00022723"/>
    </source>
</evidence>
<evidence type="ECO:0000256" key="8">
    <source>
        <dbReference type="ARBA" id="ARBA00022630"/>
    </source>
</evidence>
<keyword evidence="10" id="KW-0479">Metal-binding</keyword>
<dbReference type="FunFam" id="3.50.50.60:FF:000056">
    <property type="entry name" value="Dihydropyrimidine dehydrogenase [NADP(+)]"/>
    <property type="match status" value="1"/>
</dbReference>
<dbReference type="GO" id="GO:0046872">
    <property type="term" value="F:metal ion binding"/>
    <property type="evidence" value="ECO:0007669"/>
    <property type="project" value="UniProtKB-KW"/>
</dbReference>
<evidence type="ECO:0000256" key="14">
    <source>
        <dbReference type="ARBA" id="ARBA00022857"/>
    </source>
</evidence>
<dbReference type="Gene3D" id="3.50.50.60">
    <property type="entry name" value="FAD/NAD(P)-binding domain"/>
    <property type="match status" value="2"/>
</dbReference>
<dbReference type="FunFam" id="3.20.20.70:FF:000027">
    <property type="entry name" value="Dihydropyrimidine dehydrogenase [NADP(+)]"/>
    <property type="match status" value="1"/>
</dbReference>
<evidence type="ECO:0000259" key="23">
    <source>
        <dbReference type="PROSITE" id="PS51379"/>
    </source>
</evidence>
<feature type="non-terminal residue" evidence="24">
    <location>
        <position position="1"/>
    </location>
</feature>
<dbReference type="KEGG" id="tng:GSTEN00010070G001"/>
<dbReference type="GO" id="GO:0005829">
    <property type="term" value="C:cytosol"/>
    <property type="evidence" value="ECO:0007669"/>
    <property type="project" value="TreeGrafter"/>
</dbReference>
<evidence type="ECO:0000256" key="6">
    <source>
        <dbReference type="ARBA" id="ARBA00018247"/>
    </source>
</evidence>
<keyword evidence="13 22" id="KW-0274">FAD</keyword>
<dbReference type="EMBL" id="CAAE01011868">
    <property type="protein sequence ID" value="CAF94123.1"/>
    <property type="molecule type" value="Genomic_DNA"/>
</dbReference>
<name>Q4SZ09_TETNG</name>
<gene>
    <name evidence="24" type="ORF">GSTENG00010070001</name>
</gene>
<evidence type="ECO:0000313" key="24">
    <source>
        <dbReference type="EMBL" id="CAF94123.1"/>
    </source>
</evidence>
<evidence type="ECO:0000256" key="9">
    <source>
        <dbReference type="ARBA" id="ARBA00022643"/>
    </source>
</evidence>
<dbReference type="SUPFAM" id="SSF46548">
    <property type="entry name" value="alpha-helical ferredoxin"/>
    <property type="match status" value="1"/>
</dbReference>
<feature type="domain" description="4Fe-4S ferredoxin-type" evidence="23">
    <location>
        <begin position="1024"/>
        <end position="1056"/>
    </location>
</feature>
<keyword evidence="12" id="KW-0547">Nucleotide-binding</keyword>
<organism evidence="24">
    <name type="scientific">Tetraodon nigroviridis</name>
    <name type="common">Spotted green pufferfish</name>
    <name type="synonym">Chelonodon nigroviridis</name>
    <dbReference type="NCBI Taxonomy" id="99883"/>
    <lineage>
        <taxon>Eukaryota</taxon>
        <taxon>Metazoa</taxon>
        <taxon>Chordata</taxon>
        <taxon>Craniata</taxon>
        <taxon>Vertebrata</taxon>
        <taxon>Euteleostomi</taxon>
        <taxon>Actinopterygii</taxon>
        <taxon>Neopterygii</taxon>
        <taxon>Teleostei</taxon>
        <taxon>Neoteleostei</taxon>
        <taxon>Acanthomorphata</taxon>
        <taxon>Eupercaria</taxon>
        <taxon>Tetraodontiformes</taxon>
        <taxon>Tetradontoidea</taxon>
        <taxon>Tetraodontidae</taxon>
        <taxon>Tetraodon</taxon>
    </lineage>
</organism>
<comment type="pathway">
    <text evidence="3 22">Amino-acid biosynthesis; beta-alanine biosynthesis.</text>
</comment>
<keyword evidence="17" id="KW-0411">Iron-sulfur</keyword>
<dbReference type="GO" id="GO:0017113">
    <property type="term" value="F:dihydropyrimidine dehydrogenase (NADP+) activity"/>
    <property type="evidence" value="ECO:0007669"/>
    <property type="project" value="UniProtKB-EC"/>
</dbReference>
<dbReference type="PANTHER" id="PTHR43073:SF2">
    <property type="entry name" value="DIHYDROPYRIMIDINE DEHYDROGENASE [NADP(+)]"/>
    <property type="match status" value="1"/>
</dbReference>
<dbReference type="Pfam" id="PF01180">
    <property type="entry name" value="DHO_dh"/>
    <property type="match status" value="1"/>
</dbReference>
<dbReference type="PRINTS" id="PR00419">
    <property type="entry name" value="ADXRDTASE"/>
</dbReference>
<dbReference type="GO" id="GO:0050661">
    <property type="term" value="F:NADP binding"/>
    <property type="evidence" value="ECO:0007669"/>
    <property type="project" value="TreeGrafter"/>
</dbReference>
<comment type="function">
    <text evidence="22">Involved in pyrimidine base degradation. Catalyzes the reduction of uracil and thymine.</text>
</comment>
<evidence type="ECO:0000256" key="15">
    <source>
        <dbReference type="ARBA" id="ARBA00023002"/>
    </source>
</evidence>
<evidence type="ECO:0000256" key="12">
    <source>
        <dbReference type="ARBA" id="ARBA00022741"/>
    </source>
</evidence>
<dbReference type="OrthoDB" id="4327079at2759"/>
<evidence type="ECO:0000256" key="16">
    <source>
        <dbReference type="ARBA" id="ARBA00023004"/>
    </source>
</evidence>
<evidence type="ECO:0000256" key="3">
    <source>
        <dbReference type="ARBA" id="ARBA00004668"/>
    </source>
</evidence>
<dbReference type="InterPro" id="IPR013785">
    <property type="entry name" value="Aldolase_TIM"/>
</dbReference>
<keyword evidence="7 22" id="KW-0004">4Fe-4S</keyword>
<evidence type="ECO:0000256" key="2">
    <source>
        <dbReference type="ARBA" id="ARBA00001974"/>
    </source>
</evidence>
<comment type="cofactor">
    <cofactor evidence="1 22">
        <name>FMN</name>
        <dbReference type="ChEBI" id="CHEBI:58210"/>
    </cofactor>
</comment>
<evidence type="ECO:0000256" key="22">
    <source>
        <dbReference type="RuleBase" id="RU364041"/>
    </source>
</evidence>
<dbReference type="Pfam" id="PF14691">
    <property type="entry name" value="Fer4_20"/>
    <property type="match status" value="1"/>
</dbReference>
<dbReference type="PROSITE" id="PS00198">
    <property type="entry name" value="4FE4S_FER_1"/>
    <property type="match status" value="1"/>
</dbReference>
<dbReference type="PANTHER" id="PTHR43073">
    <property type="entry name" value="DIHYDROPYRIMIDINE DEHYDROGENASE [NADP(+)]"/>
    <property type="match status" value="1"/>
</dbReference>
<comment type="caution">
    <text evidence="24">The sequence shown here is derived from an EMBL/GenBank/DDBJ whole genome shotgun (WGS) entry which is preliminary data.</text>
</comment>
<evidence type="ECO:0000256" key="21">
    <source>
        <dbReference type="ARBA" id="ARBA00049121"/>
    </source>
</evidence>
<dbReference type="FunFam" id="1.10.1060.10:FF:000007">
    <property type="entry name" value="Dihydropyrimidine dehydrogenase [NADP(+)]"/>
    <property type="match status" value="1"/>
</dbReference>
<dbReference type="SUPFAM" id="SSF51395">
    <property type="entry name" value="FMN-linked oxidoreductases"/>
    <property type="match status" value="1"/>
</dbReference>
<dbReference type="AlphaFoldDB" id="Q4SZ09"/>
<comment type="catalytic activity">
    <reaction evidence="21">
        <text>5,6-dihydrothymine + NADP(+) = thymine + NADPH + H(+)</text>
        <dbReference type="Rhea" id="RHEA:58284"/>
        <dbReference type="ChEBI" id="CHEBI:15378"/>
        <dbReference type="ChEBI" id="CHEBI:17821"/>
        <dbReference type="ChEBI" id="CHEBI:27468"/>
        <dbReference type="ChEBI" id="CHEBI:57783"/>
        <dbReference type="ChEBI" id="CHEBI:58349"/>
        <dbReference type="EC" id="1.3.1.2"/>
    </reaction>
    <physiologicalReaction direction="right-to-left" evidence="21">
        <dbReference type="Rhea" id="RHEA:58286"/>
    </physiologicalReaction>
</comment>
<dbReference type="InterPro" id="IPR017900">
    <property type="entry name" value="4Fe4S_Fe_S_CS"/>
</dbReference>
<comment type="catalytic activity">
    <reaction evidence="20">
        <text>5,6-dihydrouracil + NADP(+) = uracil + NADPH + H(+)</text>
        <dbReference type="Rhea" id="RHEA:18093"/>
        <dbReference type="ChEBI" id="CHEBI:15378"/>
        <dbReference type="ChEBI" id="CHEBI:15901"/>
        <dbReference type="ChEBI" id="CHEBI:17568"/>
        <dbReference type="ChEBI" id="CHEBI:57783"/>
        <dbReference type="ChEBI" id="CHEBI:58349"/>
        <dbReference type="EC" id="1.3.1.2"/>
    </reaction>
    <physiologicalReaction direction="right-to-left" evidence="20">
        <dbReference type="Rhea" id="RHEA:18095"/>
    </physiologicalReaction>
</comment>
<evidence type="ECO:0000256" key="5">
    <source>
        <dbReference type="ARBA" id="ARBA00013004"/>
    </source>
</evidence>
<sequence>VQSILALNPRVKNHAQIMSTASKKKEKLYWKRNLDRSCDVRHTHTHTHIYIYICRVFSCFLLVSHCHIYHIHHYTLLFLPSSQRPTGRSSVLRSALEKSKNHLDRHGPEALVLTCPSLLSFLQTCMKLENNFDDIKHTTLSERGALREALRCLKCVDAPCQKSCPTNLDIKSFITSISNKNYYGAARAILSDNPLGLTCGMVCPTSELCVGGCNLYASEEGPINIGGLQQFATEVFKQMGIAQIRNPELPQACEMPESYHAPVALIGCGPASISCASFLGRLGYDNITIFEKQNYTGGLSTSEIPQFRLPYEAVQFEIDLMKNLGVKVVCEKGLGMNGMTLTSLKEEGFKAAFIGIGLPQANRAEIFQGLTVDQGFFTSKDFLPRVALASKKGMQRCCSSLPSLRGVVIVLGAGDTAFDCATSALRCGAKRVFVCFRKGFTNIRAVPEEMELAKEEQCEFLPFLSPREVIMKNGRIAGLQFCRTEQTEEGDWLEDEEQVVRLKADYIISAFGSMLSDPQVTAAMAPVKLNRWGTPEVDSDTMQTSEPWVFAGGDVVGLANTTVESVNDGKQAAWHIHRYIQSLYGQTVDLVPKLPLFFSAIDQVDISVEVCGIKFPNPFGLASAPPTTSAAMIRRGFEQGWGFAVTKTFGLDKDLVTNVSPRIVRGTTSGNVYGPGQGSFLNIELISEKTAAYWCQSVAELKRSFPNNVVISSIMCSYNKEDWTELAKMAEDSGADALELNLSCPHGMGERGMGLACDVIYVFDQDPVLVRNICRWVRAAVSIPFFAKLTPNVTNIVDIAKAAHEGGANGVTATNTVSGMMGLKADGAPWPSVGKGKRTTYGGVSGNAIRPIALRAVSAIARAIPGFPILATGGIDSADTGLQFLHAGASVLQVCSAVQNQDLTVIGDYCVGLKALLYLKSLNLNTWDGQSPPTEKHQKGKPVPKLEDLIGKNVPSFGPYLKKRREAIADYKKKLKDAGKDYVKEPTSIRCSTAKRPIPAVKDVIARSLNYIGAYQELSNLEQVEALIDEEMCINCGKCYMTCNDSGYQAIEFDPETHIPKVTDSCTGCTLCLSVCPIIDCIKMVTRKTPYEPKRGLPVSPVC</sequence>
<evidence type="ECO:0000256" key="7">
    <source>
        <dbReference type="ARBA" id="ARBA00022485"/>
    </source>
</evidence>
<dbReference type="InterPro" id="IPR017896">
    <property type="entry name" value="4Fe4S_Fe-S-bd"/>
</dbReference>
<dbReference type="PROSITE" id="PS51379">
    <property type="entry name" value="4FE4S_FER_2"/>
    <property type="match status" value="2"/>
</dbReference>
<evidence type="ECO:0000256" key="4">
    <source>
        <dbReference type="ARBA" id="ARBA00010804"/>
    </source>
</evidence>
<dbReference type="InterPro" id="IPR036188">
    <property type="entry name" value="FAD/NAD-bd_sf"/>
</dbReference>
<evidence type="ECO:0000256" key="1">
    <source>
        <dbReference type="ARBA" id="ARBA00001917"/>
    </source>
</evidence>
<keyword evidence="16 22" id="KW-0408">Iron</keyword>
<feature type="domain" description="4Fe-4S ferredoxin-type" evidence="23">
    <location>
        <begin position="1058"/>
        <end position="1087"/>
    </location>
</feature>
<reference evidence="24" key="2">
    <citation type="submission" date="2004-02" db="EMBL/GenBank/DDBJ databases">
        <authorList>
            <consortium name="Genoscope"/>
            <consortium name="Whitehead Institute Centre for Genome Research"/>
        </authorList>
    </citation>
    <scope>NUCLEOTIDE SEQUENCE</scope>
</reference>
<evidence type="ECO:0000256" key="11">
    <source>
        <dbReference type="ARBA" id="ARBA00022737"/>
    </source>
</evidence>
<dbReference type="Gene3D" id="3.20.20.70">
    <property type="entry name" value="Aldolase class I"/>
    <property type="match status" value="1"/>
</dbReference>